<gene>
    <name evidence="2" type="ORF">SISSUDRAFT_383590</name>
</gene>
<protein>
    <submittedName>
        <fullName evidence="2">Uncharacterized protein</fullName>
    </submittedName>
</protein>
<evidence type="ECO:0000313" key="3">
    <source>
        <dbReference type="Proteomes" id="UP000076798"/>
    </source>
</evidence>
<name>A0A166FUC5_9AGAM</name>
<evidence type="ECO:0000313" key="2">
    <source>
        <dbReference type="EMBL" id="KZT41006.1"/>
    </source>
</evidence>
<organism evidence="2 3">
    <name type="scientific">Sistotremastrum suecicum HHB10207 ss-3</name>
    <dbReference type="NCBI Taxonomy" id="1314776"/>
    <lineage>
        <taxon>Eukaryota</taxon>
        <taxon>Fungi</taxon>
        <taxon>Dikarya</taxon>
        <taxon>Basidiomycota</taxon>
        <taxon>Agaricomycotina</taxon>
        <taxon>Agaricomycetes</taxon>
        <taxon>Sistotremastrales</taxon>
        <taxon>Sistotremastraceae</taxon>
        <taxon>Sistotremastrum</taxon>
    </lineage>
</organism>
<feature type="compositionally biased region" description="Polar residues" evidence="1">
    <location>
        <begin position="27"/>
        <end position="38"/>
    </location>
</feature>
<accession>A0A166FUC5</accession>
<reference evidence="2 3" key="1">
    <citation type="journal article" date="2016" name="Mol. Biol. Evol.">
        <title>Comparative Genomics of Early-Diverging Mushroom-Forming Fungi Provides Insights into the Origins of Lignocellulose Decay Capabilities.</title>
        <authorList>
            <person name="Nagy L.G."/>
            <person name="Riley R."/>
            <person name="Tritt A."/>
            <person name="Adam C."/>
            <person name="Daum C."/>
            <person name="Floudas D."/>
            <person name="Sun H."/>
            <person name="Yadav J.S."/>
            <person name="Pangilinan J."/>
            <person name="Larsson K.H."/>
            <person name="Matsuura K."/>
            <person name="Barry K."/>
            <person name="Labutti K."/>
            <person name="Kuo R."/>
            <person name="Ohm R.A."/>
            <person name="Bhattacharya S.S."/>
            <person name="Shirouzu T."/>
            <person name="Yoshinaga Y."/>
            <person name="Martin F.M."/>
            <person name="Grigoriev I.V."/>
            <person name="Hibbett D.S."/>
        </authorList>
    </citation>
    <scope>NUCLEOTIDE SEQUENCE [LARGE SCALE GENOMIC DNA]</scope>
    <source>
        <strain evidence="2 3">HHB10207 ss-3</strain>
    </source>
</reference>
<dbReference type="EMBL" id="KV428025">
    <property type="protein sequence ID" value="KZT41006.1"/>
    <property type="molecule type" value="Genomic_DNA"/>
</dbReference>
<dbReference type="Proteomes" id="UP000076798">
    <property type="component" value="Unassembled WGS sequence"/>
</dbReference>
<keyword evidence="3" id="KW-1185">Reference proteome</keyword>
<evidence type="ECO:0000256" key="1">
    <source>
        <dbReference type="SAM" id="MobiDB-lite"/>
    </source>
</evidence>
<sequence>MDSWRKTFVQCRPRSSLSTALAPARGSSASRQRVTDQSDVCPESDLGIGIRQANSGNLVLYPDVELIATIPSCSFSAVCAHSIATHALILHRPPRRGRFAHGFLLADRTPPECGR</sequence>
<dbReference type="AlphaFoldDB" id="A0A166FUC5"/>
<proteinExistence type="predicted"/>
<feature type="region of interest" description="Disordered" evidence="1">
    <location>
        <begin position="19"/>
        <end position="40"/>
    </location>
</feature>